<dbReference type="AlphaFoldDB" id="A0AA41QS53"/>
<evidence type="ECO:0000313" key="2">
    <source>
        <dbReference type="Proteomes" id="UP001156140"/>
    </source>
</evidence>
<name>A0AA41QS53_9HYPH</name>
<dbReference type="Proteomes" id="UP001156140">
    <property type="component" value="Unassembled WGS sequence"/>
</dbReference>
<organism evidence="1 2">
    <name type="scientific">Paradevosia shaoguanensis</name>
    <dbReference type="NCBI Taxonomy" id="1335043"/>
    <lineage>
        <taxon>Bacteria</taxon>
        <taxon>Pseudomonadati</taxon>
        <taxon>Pseudomonadota</taxon>
        <taxon>Alphaproteobacteria</taxon>
        <taxon>Hyphomicrobiales</taxon>
        <taxon>Devosiaceae</taxon>
        <taxon>Paradevosia</taxon>
    </lineage>
</organism>
<reference evidence="1" key="1">
    <citation type="submission" date="2022-03" db="EMBL/GenBank/DDBJ databases">
        <title>The complete genome sequence of a Methyloterrigena soli.</title>
        <authorList>
            <person name="Zi Z."/>
        </authorList>
    </citation>
    <scope>NUCLEOTIDE SEQUENCE</scope>
    <source>
        <strain evidence="1">M48</strain>
    </source>
</reference>
<dbReference type="EMBL" id="JALAZD010000004">
    <property type="protein sequence ID" value="MCI0129348.1"/>
    <property type="molecule type" value="Genomic_DNA"/>
</dbReference>
<sequence length="122" mass="13432">MPSSMPPADPEIARLLTTFPEPIAATAAQLVALLLELRPDFVARARFGWRSVNFRHPEAGHVCAVFPYPDRIALIFEHGRLLDSPLLEGETSRVRFIRLLPGAELPVDEIAILLAQAIALKA</sequence>
<gene>
    <name evidence="1" type="ORF">ML536_21140</name>
</gene>
<accession>A0AA41QS53</accession>
<dbReference type="RefSeq" id="WP_281737253.1">
    <property type="nucleotide sequence ID" value="NZ_JAKETQ010000004.1"/>
</dbReference>
<dbReference type="SUPFAM" id="SSF159888">
    <property type="entry name" value="YdhG-like"/>
    <property type="match status" value="1"/>
</dbReference>
<comment type="caution">
    <text evidence="1">The sequence shown here is derived from an EMBL/GenBank/DDBJ whole genome shotgun (WGS) entry which is preliminary data.</text>
</comment>
<proteinExistence type="predicted"/>
<protein>
    <submittedName>
        <fullName evidence="1">DUF1801 domain-containing protein</fullName>
    </submittedName>
</protein>
<keyword evidence="2" id="KW-1185">Reference proteome</keyword>
<evidence type="ECO:0000313" key="1">
    <source>
        <dbReference type="EMBL" id="MCI0129348.1"/>
    </source>
</evidence>